<proteinExistence type="inferred from homology"/>
<keyword evidence="9" id="KW-1185">Reference proteome</keyword>
<dbReference type="InterPro" id="IPR011990">
    <property type="entry name" value="TPR-like_helical_dom_sf"/>
</dbReference>
<dbReference type="Gene3D" id="1.10.10.10">
    <property type="entry name" value="Winged helix-like DNA-binding domain superfamily/Winged helix DNA-binding domain"/>
    <property type="match status" value="2"/>
</dbReference>
<organism evidence="8 9">
    <name type="scientific">Streptomonospora halophila</name>
    <dbReference type="NCBI Taxonomy" id="427369"/>
    <lineage>
        <taxon>Bacteria</taxon>
        <taxon>Bacillati</taxon>
        <taxon>Actinomycetota</taxon>
        <taxon>Actinomycetes</taxon>
        <taxon>Streptosporangiales</taxon>
        <taxon>Nocardiopsidaceae</taxon>
        <taxon>Streptomonospora</taxon>
    </lineage>
</organism>
<dbReference type="RefSeq" id="WP_345556283.1">
    <property type="nucleotide sequence ID" value="NZ_BAABIK010000008.1"/>
</dbReference>
<comment type="caution">
    <text evidence="8">The sequence shown here is derived from an EMBL/GenBank/DDBJ whole genome shotgun (WGS) entry which is preliminary data.</text>
</comment>
<dbReference type="Proteomes" id="UP001499993">
    <property type="component" value="Unassembled WGS sequence"/>
</dbReference>
<keyword evidence="4" id="KW-0804">Transcription</keyword>
<evidence type="ECO:0000256" key="6">
    <source>
        <dbReference type="SAM" id="MobiDB-lite"/>
    </source>
</evidence>
<dbReference type="InterPro" id="IPR019734">
    <property type="entry name" value="TPR_rpt"/>
</dbReference>
<evidence type="ECO:0000256" key="3">
    <source>
        <dbReference type="ARBA" id="ARBA00023125"/>
    </source>
</evidence>
<dbReference type="EMBL" id="BAABIK010000008">
    <property type="protein sequence ID" value="GAA4937953.1"/>
    <property type="molecule type" value="Genomic_DNA"/>
</dbReference>
<evidence type="ECO:0000256" key="4">
    <source>
        <dbReference type="ARBA" id="ARBA00023163"/>
    </source>
</evidence>
<reference evidence="9" key="1">
    <citation type="journal article" date="2019" name="Int. J. Syst. Evol. Microbiol.">
        <title>The Global Catalogue of Microorganisms (GCM) 10K type strain sequencing project: providing services to taxonomists for standard genome sequencing and annotation.</title>
        <authorList>
            <consortium name="The Broad Institute Genomics Platform"/>
            <consortium name="The Broad Institute Genome Sequencing Center for Infectious Disease"/>
            <person name="Wu L."/>
            <person name="Ma J."/>
        </authorList>
    </citation>
    <scope>NUCLEOTIDE SEQUENCE [LARGE SCALE GENOMIC DNA]</scope>
    <source>
        <strain evidence="9">JCM 18123</strain>
    </source>
</reference>
<dbReference type="InterPro" id="IPR001867">
    <property type="entry name" value="OmpR/PhoB-type_DNA-bd"/>
</dbReference>
<dbReference type="SUPFAM" id="SSF46894">
    <property type="entry name" value="C-terminal effector domain of the bipartite response regulators"/>
    <property type="match status" value="1"/>
</dbReference>
<dbReference type="InterPro" id="IPR027417">
    <property type="entry name" value="P-loop_NTPase"/>
</dbReference>
<dbReference type="SUPFAM" id="SSF52540">
    <property type="entry name" value="P-loop containing nucleoside triphosphate hydrolases"/>
    <property type="match status" value="1"/>
</dbReference>
<evidence type="ECO:0000259" key="7">
    <source>
        <dbReference type="PROSITE" id="PS51755"/>
    </source>
</evidence>
<feature type="compositionally biased region" description="Basic and acidic residues" evidence="6">
    <location>
        <begin position="264"/>
        <end position="274"/>
    </location>
</feature>
<dbReference type="Pfam" id="PF00486">
    <property type="entry name" value="Trans_reg_C"/>
    <property type="match status" value="1"/>
</dbReference>
<dbReference type="Pfam" id="PF00931">
    <property type="entry name" value="NB-ARC"/>
    <property type="match status" value="1"/>
</dbReference>
<dbReference type="InterPro" id="IPR002182">
    <property type="entry name" value="NB-ARC"/>
</dbReference>
<dbReference type="SMART" id="SM00028">
    <property type="entry name" value="TPR"/>
    <property type="match status" value="4"/>
</dbReference>
<accession>A0ABP9GDF1</accession>
<name>A0ABP9GDF1_9ACTN</name>
<dbReference type="PRINTS" id="PR00364">
    <property type="entry name" value="DISEASERSIST"/>
</dbReference>
<protein>
    <submittedName>
        <fullName evidence="8">BTAD domain-containing putative transcriptional regulator</fullName>
    </submittedName>
</protein>
<evidence type="ECO:0000313" key="8">
    <source>
        <dbReference type="EMBL" id="GAA4937953.1"/>
    </source>
</evidence>
<dbReference type="SMART" id="SM00862">
    <property type="entry name" value="Trans_reg_C"/>
    <property type="match status" value="1"/>
</dbReference>
<feature type="domain" description="OmpR/PhoB-type" evidence="7">
    <location>
        <begin position="1"/>
        <end position="89"/>
    </location>
</feature>
<evidence type="ECO:0000313" key="9">
    <source>
        <dbReference type="Proteomes" id="UP001499993"/>
    </source>
</evidence>
<evidence type="ECO:0000256" key="1">
    <source>
        <dbReference type="ARBA" id="ARBA00005820"/>
    </source>
</evidence>
<dbReference type="InterPro" id="IPR036388">
    <property type="entry name" value="WH-like_DNA-bd_sf"/>
</dbReference>
<feature type="DNA-binding region" description="OmpR/PhoB-type" evidence="5">
    <location>
        <begin position="1"/>
        <end position="89"/>
    </location>
</feature>
<evidence type="ECO:0000256" key="2">
    <source>
        <dbReference type="ARBA" id="ARBA00023015"/>
    </source>
</evidence>
<dbReference type="Gene3D" id="1.25.40.10">
    <property type="entry name" value="Tetratricopeptide repeat domain"/>
    <property type="match status" value="3"/>
</dbReference>
<dbReference type="SMART" id="SM01043">
    <property type="entry name" value="BTAD"/>
    <property type="match status" value="1"/>
</dbReference>
<dbReference type="PROSITE" id="PS51755">
    <property type="entry name" value="OMPR_PHOB"/>
    <property type="match status" value="1"/>
</dbReference>
<dbReference type="SUPFAM" id="SSF48452">
    <property type="entry name" value="TPR-like"/>
    <property type="match status" value="3"/>
</dbReference>
<dbReference type="PANTHER" id="PTHR35807:SF1">
    <property type="entry name" value="TRANSCRIPTIONAL REGULATOR REDD"/>
    <property type="match status" value="1"/>
</dbReference>
<sequence length="1060" mass="113605">MDFEVLGPLQIRVDGGYVRLPPKPAALLAALLSRPGVVVADDRLIDALWPDNPPRSAGKSLQIYIHHLRQGLGDEAVIERAGAGYRLAVDRVRVDALRFLDLAEQAERELESGRSREAARMFAEAMGLWRGTAFAGHETLPLIREEAARLDELRQRVAETRFDTELALGRHSAIAAELSALVAEHPFRERLRAQLMLAYYRTGRASEALEVFREGRELLVEELGMEPGRELAALEQAILRNDPGLDEPAGARSPGTRWIPDVPAADKEPADRGPDTSGALRQQGEAAPDGPEPRREAAAAEPAPRPVPAQLPPAVADFTGRDEQVAQLRAAMGAPAGSEDVRRPVAVSAVSGMGGIGKTALALRVAHAGAADFPDGQLFADLRGAQEAPADPAQVLAGFLHAVGVEGAALPEPLEERSALFRSMLAGRRMLVLLDDAECERQIRPLLPGTPGCAVLVTSRARLTGLEGADLVDLDVLRPGQSVELLARIAGEQRVAAEPGAAAEIASLCGQSPLAVRIAGARLKGRPQWPLTRMVRLLGDERRRLDELAVGDLGVRASFALSYAGLDDRTRRVFRLLGALEAEDVAAWTAAALAGIGLDEGEAAVEDLVDAQLLSVVGTDGTGQPRYRMHDLVRLFARERGEEEDAPEQREAAVQRALGAWLWLAEQATEYIPGVCYATMHGPAPRWPLPAAEATLLLSEPMAWFDAESAAMVKAVEQACGLGWHEVAWDLAGCMEKYFDVRGRFDDWRRTHEPAIAACRAAGDVRGEAVLRRGLADLVTWQSGEAGGDGEGGGGAMGTLLGLAEQVWDLFQQLGDRRGMSDALVMRTWAEVSRGTPEQALRTAEAALELAEGEDYTGGRARSYQVMAVAAHGMGRPVQAVEYLQRALELARLLGNSRFEATALQFLGAAQCEAGDLEQGRANLEASLAMTRALSDRYAEAFSLLYLTRLHLAIGDPQALATATEAADLSRRYGINHHLADALGLLGRALLEAGRADEAVQALEESVAVWRTRGWLAFLAESLRSLARAYDATGNRDAAARAEQEAGELSTGSAGAACAE</sequence>
<keyword evidence="3 5" id="KW-0238">DNA-binding</keyword>
<keyword evidence="2" id="KW-0805">Transcription regulation</keyword>
<dbReference type="InterPro" id="IPR051677">
    <property type="entry name" value="AfsR-DnrI-RedD_regulator"/>
</dbReference>
<gene>
    <name evidence="8" type="ORF">GCM10023224_18890</name>
</gene>
<comment type="similarity">
    <text evidence="1">Belongs to the AfsR/DnrI/RedD regulatory family.</text>
</comment>
<dbReference type="CDD" id="cd15831">
    <property type="entry name" value="BTAD"/>
    <property type="match status" value="1"/>
</dbReference>
<feature type="region of interest" description="Disordered" evidence="6">
    <location>
        <begin position="242"/>
        <end position="309"/>
    </location>
</feature>
<dbReference type="PANTHER" id="PTHR35807">
    <property type="entry name" value="TRANSCRIPTIONAL REGULATOR REDD-RELATED"/>
    <property type="match status" value="1"/>
</dbReference>
<dbReference type="InterPro" id="IPR016032">
    <property type="entry name" value="Sig_transdc_resp-reg_C-effctor"/>
</dbReference>
<dbReference type="InterPro" id="IPR005158">
    <property type="entry name" value="BTAD"/>
</dbReference>
<dbReference type="Gene3D" id="3.40.50.300">
    <property type="entry name" value="P-loop containing nucleotide triphosphate hydrolases"/>
    <property type="match status" value="1"/>
</dbReference>
<dbReference type="Pfam" id="PF03704">
    <property type="entry name" value="BTAD"/>
    <property type="match status" value="1"/>
</dbReference>
<evidence type="ECO:0000256" key="5">
    <source>
        <dbReference type="PROSITE-ProRule" id="PRU01091"/>
    </source>
</evidence>
<dbReference type="Pfam" id="PF13181">
    <property type="entry name" value="TPR_8"/>
    <property type="match status" value="1"/>
</dbReference>